<feature type="transmembrane region" description="Helical" evidence="6">
    <location>
        <begin position="73"/>
        <end position="93"/>
    </location>
</feature>
<sequence length="580" mass="63238">MPRTGSNRCDTTAMTSSNISAAARVHQRDRARAAASYLAIFLAVVSLFGPLLHPLTSLISGWLQGPVTLFPEFLTQISRIYAVFGAFGLFIVARYLRTGNAVAWAGSLVLLLANAVLHLGKFSDWPVMVLSVAGGLWLAAKHRAFPVWPGKFLTRRVLLISAGALGVATLIAGGFFVRQMKAGHQSIGGEVQILFGAFGGELQERGAHPRWELAAALIICLTAMMLWFLYDSNRTRPAGTREQLAQRERARAVVLAHGGGTLDYFALRDDKQYFFLADSVIAYAVRGSVCLVSPDPIGPAAQQEEIWAEFMLLAERRGLTVSVLGAAANWLDIYERSGLRAVYLGDEAIVETQGFSLDGKRFKSLRQGHARLGRAGYTVVHRNPLEIDAKLRERLTELATESRQGEVERGFSMTLSRLFDPADKELLLSIALDAEGVAQAFIQWVPAPAVNGWSLDVMRRSTAEQVPGGLTDFVILETIFKLRAEGAGGLGLNFAVLREAIAGAPDASLFEKLVARQASKHAQVASLWKFNAKYDPRWQPRYAAVGTVDLWLTQGLAMAQAEGYAEVPGLSSRSRTPEQN</sequence>
<protein>
    <recommendedName>
        <fullName evidence="7">Phosphatidylglycerol lysyltransferase C-terminal domain-containing protein</fullName>
    </recommendedName>
</protein>
<feature type="transmembrane region" description="Helical" evidence="6">
    <location>
        <begin position="157"/>
        <end position="177"/>
    </location>
</feature>
<feature type="domain" description="Phosphatidylglycerol lysyltransferase C-terminal" evidence="7">
    <location>
        <begin position="255"/>
        <end position="544"/>
    </location>
</feature>
<keyword evidence="4 6" id="KW-1133">Transmembrane helix</keyword>
<feature type="transmembrane region" description="Helical" evidence="6">
    <location>
        <begin position="34"/>
        <end position="53"/>
    </location>
</feature>
<dbReference type="PANTHER" id="PTHR34697:SF2">
    <property type="entry name" value="PHOSPHATIDYLGLYCEROL LYSYLTRANSFERASE"/>
    <property type="match status" value="1"/>
</dbReference>
<evidence type="ECO:0000256" key="5">
    <source>
        <dbReference type="ARBA" id="ARBA00023136"/>
    </source>
</evidence>
<dbReference type="PANTHER" id="PTHR34697">
    <property type="entry name" value="PHOSPHATIDYLGLYCEROL LYSYLTRANSFERASE"/>
    <property type="match status" value="1"/>
</dbReference>
<keyword evidence="3 6" id="KW-0812">Transmembrane</keyword>
<evidence type="ECO:0000259" key="7">
    <source>
        <dbReference type="Pfam" id="PF09924"/>
    </source>
</evidence>
<evidence type="ECO:0000256" key="4">
    <source>
        <dbReference type="ARBA" id="ARBA00022989"/>
    </source>
</evidence>
<evidence type="ECO:0000256" key="3">
    <source>
        <dbReference type="ARBA" id="ARBA00022692"/>
    </source>
</evidence>
<comment type="subcellular location">
    <subcellularLocation>
        <location evidence="1">Cell membrane</location>
        <topology evidence="1">Multi-pass membrane protein</topology>
    </subcellularLocation>
</comment>
<accession>A0ABQ2DQI5</accession>
<evidence type="ECO:0000256" key="6">
    <source>
        <dbReference type="SAM" id="Phobius"/>
    </source>
</evidence>
<feature type="transmembrane region" description="Helical" evidence="6">
    <location>
        <begin position="213"/>
        <end position="230"/>
    </location>
</feature>
<name>A0ABQ2DQI5_9MICC</name>
<keyword evidence="5 6" id="KW-0472">Membrane</keyword>
<proteinExistence type="predicted"/>
<dbReference type="InterPro" id="IPR024320">
    <property type="entry name" value="LPG_synthase_C"/>
</dbReference>
<dbReference type="EMBL" id="BMKX01000008">
    <property type="protein sequence ID" value="GGJ68144.1"/>
    <property type="molecule type" value="Genomic_DNA"/>
</dbReference>
<dbReference type="InterPro" id="IPR051211">
    <property type="entry name" value="PG_lysyltransferase"/>
</dbReference>
<feature type="transmembrane region" description="Helical" evidence="6">
    <location>
        <begin position="100"/>
        <end position="119"/>
    </location>
</feature>
<dbReference type="Pfam" id="PF09924">
    <property type="entry name" value="LPG_synthase_C"/>
    <property type="match status" value="1"/>
</dbReference>
<organism evidence="8 9">
    <name type="scientific">Glutamicibacter ardleyensis</name>
    <dbReference type="NCBI Taxonomy" id="225894"/>
    <lineage>
        <taxon>Bacteria</taxon>
        <taxon>Bacillati</taxon>
        <taxon>Actinomycetota</taxon>
        <taxon>Actinomycetes</taxon>
        <taxon>Micrococcales</taxon>
        <taxon>Micrococcaceae</taxon>
        <taxon>Glutamicibacter</taxon>
    </lineage>
</organism>
<gene>
    <name evidence="8" type="ORF">GCM10007173_28690</name>
</gene>
<evidence type="ECO:0000313" key="9">
    <source>
        <dbReference type="Proteomes" id="UP000606115"/>
    </source>
</evidence>
<evidence type="ECO:0000256" key="2">
    <source>
        <dbReference type="ARBA" id="ARBA00022475"/>
    </source>
</evidence>
<comment type="caution">
    <text evidence="8">The sequence shown here is derived from an EMBL/GenBank/DDBJ whole genome shotgun (WGS) entry which is preliminary data.</text>
</comment>
<keyword evidence="9" id="KW-1185">Reference proteome</keyword>
<keyword evidence="2" id="KW-1003">Cell membrane</keyword>
<dbReference type="Proteomes" id="UP000606115">
    <property type="component" value="Unassembled WGS sequence"/>
</dbReference>
<evidence type="ECO:0000313" key="8">
    <source>
        <dbReference type="EMBL" id="GGJ68144.1"/>
    </source>
</evidence>
<reference evidence="9" key="1">
    <citation type="journal article" date="2019" name="Int. J. Syst. Evol. Microbiol.">
        <title>The Global Catalogue of Microorganisms (GCM) 10K type strain sequencing project: providing services to taxonomists for standard genome sequencing and annotation.</title>
        <authorList>
            <consortium name="The Broad Institute Genomics Platform"/>
            <consortium name="The Broad Institute Genome Sequencing Center for Infectious Disease"/>
            <person name="Wu L."/>
            <person name="Ma J."/>
        </authorList>
    </citation>
    <scope>NUCLEOTIDE SEQUENCE [LARGE SCALE GENOMIC DNA]</scope>
    <source>
        <strain evidence="9">CGMCC 1.3685</strain>
    </source>
</reference>
<evidence type="ECO:0000256" key="1">
    <source>
        <dbReference type="ARBA" id="ARBA00004651"/>
    </source>
</evidence>